<evidence type="ECO:0000256" key="1">
    <source>
        <dbReference type="SAM" id="Phobius"/>
    </source>
</evidence>
<gene>
    <name evidence="2" type="ORF">P618_200082</name>
</gene>
<organism evidence="2 3">
    <name type="scientific">Holospora obtusa F1</name>
    <dbReference type="NCBI Taxonomy" id="1399147"/>
    <lineage>
        <taxon>Bacteria</taxon>
        <taxon>Pseudomonadati</taxon>
        <taxon>Pseudomonadota</taxon>
        <taxon>Alphaproteobacteria</taxon>
        <taxon>Holosporales</taxon>
        <taxon>Holosporaceae</taxon>
        <taxon>Holospora</taxon>
    </lineage>
</organism>
<protein>
    <submittedName>
        <fullName evidence="2">Uncharacterized protein</fullName>
    </submittedName>
</protein>
<keyword evidence="1" id="KW-1133">Transmembrane helix</keyword>
<keyword evidence="1" id="KW-0472">Membrane</keyword>
<accession>W6TEK0</accession>
<evidence type="ECO:0000313" key="2">
    <source>
        <dbReference type="EMBL" id="ETZ07723.1"/>
    </source>
</evidence>
<proteinExistence type="predicted"/>
<keyword evidence="1" id="KW-0812">Transmembrane</keyword>
<sequence length="121" mass="14458">MATECITFCFLKYVLNKLIVYKLLGFGYDVCLFRNKHFPFVVIFLFCAIFRIIKYIKLGNNKNTTSKILRWWIRYQDTLRQKGQNKPRKAKDLCRRPMKIKNEQKITKLFNANMCFLCIGG</sequence>
<dbReference type="EMBL" id="AWTR02000008">
    <property type="protein sequence ID" value="ETZ07723.1"/>
    <property type="molecule type" value="Genomic_DNA"/>
</dbReference>
<feature type="transmembrane region" description="Helical" evidence="1">
    <location>
        <begin position="37"/>
        <end position="53"/>
    </location>
</feature>
<comment type="caution">
    <text evidence="2">The sequence shown here is derived from an EMBL/GenBank/DDBJ whole genome shotgun (WGS) entry which is preliminary data.</text>
</comment>
<evidence type="ECO:0000313" key="3">
    <source>
        <dbReference type="Proteomes" id="UP000019112"/>
    </source>
</evidence>
<reference evidence="2 3" key="1">
    <citation type="journal article" date="2014" name="FEMS Microbiol. Lett.">
        <title>Draft genome sequences of three Holospora species (Holospora obtusa, Holospora undulata, and Holospora elegans), endonuclear symbiotic bacteria of the ciliate Paramecium caudatum.</title>
        <authorList>
            <person name="Dohra H."/>
            <person name="Tanaka K."/>
            <person name="Suzuki T."/>
            <person name="Fujishima M."/>
            <person name="Suzuki H."/>
        </authorList>
    </citation>
    <scope>NUCLEOTIDE SEQUENCE [LARGE SCALE GENOMIC DNA]</scope>
    <source>
        <strain evidence="2 3">F1</strain>
    </source>
</reference>
<keyword evidence="3" id="KW-1185">Reference proteome</keyword>
<dbReference type="AlphaFoldDB" id="W6TEK0"/>
<name>W6TEK0_HOLOB</name>
<dbReference type="Proteomes" id="UP000019112">
    <property type="component" value="Unassembled WGS sequence"/>
</dbReference>